<name>A0A8T0E5G2_ARGBR</name>
<dbReference type="InterPro" id="IPR017452">
    <property type="entry name" value="GPCR_Rhodpsn_7TM"/>
</dbReference>
<keyword evidence="3 9" id="KW-0812">Transmembrane</keyword>
<dbReference type="PANTHER" id="PTHR24235:SF29">
    <property type="entry name" value="GH23382P"/>
    <property type="match status" value="1"/>
</dbReference>
<keyword evidence="6 10" id="KW-0472">Membrane</keyword>
<evidence type="ECO:0000259" key="11">
    <source>
        <dbReference type="PROSITE" id="PS50262"/>
    </source>
</evidence>
<feature type="transmembrane region" description="Helical" evidence="10">
    <location>
        <begin position="177"/>
        <end position="201"/>
    </location>
</feature>
<dbReference type="EMBL" id="JABXBU010002230">
    <property type="protein sequence ID" value="KAF8766568.1"/>
    <property type="molecule type" value="Genomic_DNA"/>
</dbReference>
<reference evidence="12" key="1">
    <citation type="journal article" date="2020" name="bioRxiv">
        <title>Chromosome-level reference genome of the European wasp spider Argiope bruennichi: a resource for studies on range expansion and evolutionary adaptation.</title>
        <authorList>
            <person name="Sheffer M.M."/>
            <person name="Hoppe A."/>
            <person name="Krehenwinkel H."/>
            <person name="Uhl G."/>
            <person name="Kuss A.W."/>
            <person name="Jensen L."/>
            <person name="Jensen C."/>
            <person name="Gillespie R.G."/>
            <person name="Hoff K.J."/>
            <person name="Prost S."/>
        </authorList>
    </citation>
    <scope>NUCLEOTIDE SEQUENCE</scope>
</reference>
<evidence type="ECO:0000256" key="6">
    <source>
        <dbReference type="ARBA" id="ARBA00023136"/>
    </source>
</evidence>
<comment type="subcellular location">
    <subcellularLocation>
        <location evidence="1">Membrane</location>
        <topology evidence="1">Multi-pass membrane protein</topology>
    </subcellularLocation>
</comment>
<evidence type="ECO:0000256" key="1">
    <source>
        <dbReference type="ARBA" id="ARBA00004141"/>
    </source>
</evidence>
<proteinExistence type="inferred from homology"/>
<feature type="transmembrane region" description="Helical" evidence="10">
    <location>
        <begin position="279"/>
        <end position="299"/>
    </location>
</feature>
<dbReference type="Proteomes" id="UP000807504">
    <property type="component" value="Unassembled WGS sequence"/>
</dbReference>
<evidence type="ECO:0000313" key="13">
    <source>
        <dbReference type="Proteomes" id="UP000807504"/>
    </source>
</evidence>
<evidence type="ECO:0000256" key="9">
    <source>
        <dbReference type="RuleBase" id="RU000688"/>
    </source>
</evidence>
<dbReference type="SMART" id="SM01381">
    <property type="entry name" value="7TM_GPCR_Srsx"/>
    <property type="match status" value="1"/>
</dbReference>
<evidence type="ECO:0000256" key="10">
    <source>
        <dbReference type="SAM" id="Phobius"/>
    </source>
</evidence>
<dbReference type="SUPFAM" id="SSF81321">
    <property type="entry name" value="Family A G protein-coupled receptor-like"/>
    <property type="match status" value="1"/>
</dbReference>
<keyword evidence="8 9" id="KW-0807">Transducer</keyword>
<feature type="transmembrane region" description="Helical" evidence="10">
    <location>
        <begin position="221"/>
        <end position="243"/>
    </location>
</feature>
<dbReference type="PROSITE" id="PS50262">
    <property type="entry name" value="G_PROTEIN_RECEP_F1_2"/>
    <property type="match status" value="1"/>
</dbReference>
<dbReference type="GO" id="GO:0043005">
    <property type="term" value="C:neuron projection"/>
    <property type="evidence" value="ECO:0007669"/>
    <property type="project" value="TreeGrafter"/>
</dbReference>
<reference evidence="12" key="2">
    <citation type="submission" date="2020-06" db="EMBL/GenBank/DDBJ databases">
        <authorList>
            <person name="Sheffer M."/>
        </authorList>
    </citation>
    <scope>NUCLEOTIDE SEQUENCE</scope>
</reference>
<evidence type="ECO:0000256" key="5">
    <source>
        <dbReference type="ARBA" id="ARBA00023040"/>
    </source>
</evidence>
<keyword evidence="13" id="KW-1185">Reference proteome</keyword>
<dbReference type="OrthoDB" id="9046662at2759"/>
<feature type="domain" description="G-protein coupled receptors family 1 profile" evidence="11">
    <location>
        <begin position="78"/>
        <end position="334"/>
    </location>
</feature>
<comment type="similarity">
    <text evidence="2 9">Belongs to the G-protein coupled receptor 1 family.</text>
</comment>
<dbReference type="InterPro" id="IPR000276">
    <property type="entry name" value="GPCR_Rhodpsn"/>
</dbReference>
<dbReference type="GO" id="GO:0042923">
    <property type="term" value="F:neuropeptide binding"/>
    <property type="evidence" value="ECO:0007669"/>
    <property type="project" value="TreeGrafter"/>
</dbReference>
<evidence type="ECO:0000256" key="3">
    <source>
        <dbReference type="ARBA" id="ARBA00022692"/>
    </source>
</evidence>
<feature type="transmembrane region" description="Helical" evidence="10">
    <location>
        <begin position="143"/>
        <end position="165"/>
    </location>
</feature>
<evidence type="ECO:0000256" key="4">
    <source>
        <dbReference type="ARBA" id="ARBA00022989"/>
    </source>
</evidence>
<feature type="transmembrane region" description="Helical" evidence="10">
    <location>
        <begin position="311"/>
        <end position="337"/>
    </location>
</feature>
<dbReference type="OMA" id="DRKRRTN"/>
<dbReference type="AlphaFoldDB" id="A0A8T0E5G2"/>
<dbReference type="GO" id="GO:0004983">
    <property type="term" value="F:neuropeptide Y receptor activity"/>
    <property type="evidence" value="ECO:0007669"/>
    <property type="project" value="InterPro"/>
</dbReference>
<dbReference type="PRINTS" id="PR00237">
    <property type="entry name" value="GPCRRHODOPSN"/>
</dbReference>
<dbReference type="InterPro" id="IPR000611">
    <property type="entry name" value="NPY_rcpt"/>
</dbReference>
<keyword evidence="4 10" id="KW-1133">Transmembrane helix</keyword>
<dbReference type="GO" id="GO:0005886">
    <property type="term" value="C:plasma membrane"/>
    <property type="evidence" value="ECO:0007669"/>
    <property type="project" value="TreeGrafter"/>
</dbReference>
<keyword evidence="7 9" id="KW-0675">Receptor</keyword>
<dbReference type="PANTHER" id="PTHR24235">
    <property type="entry name" value="NEUROPEPTIDE Y RECEPTOR"/>
    <property type="match status" value="1"/>
</dbReference>
<evidence type="ECO:0000256" key="2">
    <source>
        <dbReference type="ARBA" id="ARBA00010663"/>
    </source>
</evidence>
<dbReference type="PRINTS" id="PR01012">
    <property type="entry name" value="NRPEPTIDEYR"/>
</dbReference>
<dbReference type="Gene3D" id="1.20.1070.10">
    <property type="entry name" value="Rhodopsin 7-helix transmembrane proteins"/>
    <property type="match status" value="1"/>
</dbReference>
<evidence type="ECO:0000313" key="12">
    <source>
        <dbReference type="EMBL" id="KAF8766568.1"/>
    </source>
</evidence>
<feature type="transmembrane region" description="Helical" evidence="10">
    <location>
        <begin position="62"/>
        <end position="87"/>
    </location>
</feature>
<feature type="transmembrane region" description="Helical" evidence="10">
    <location>
        <begin position="99"/>
        <end position="123"/>
    </location>
</feature>
<organism evidence="12 13">
    <name type="scientific">Argiope bruennichi</name>
    <name type="common">Wasp spider</name>
    <name type="synonym">Aranea bruennichi</name>
    <dbReference type="NCBI Taxonomy" id="94029"/>
    <lineage>
        <taxon>Eukaryota</taxon>
        <taxon>Metazoa</taxon>
        <taxon>Ecdysozoa</taxon>
        <taxon>Arthropoda</taxon>
        <taxon>Chelicerata</taxon>
        <taxon>Arachnida</taxon>
        <taxon>Araneae</taxon>
        <taxon>Araneomorphae</taxon>
        <taxon>Entelegynae</taxon>
        <taxon>Araneoidea</taxon>
        <taxon>Araneidae</taxon>
        <taxon>Argiope</taxon>
    </lineage>
</organism>
<sequence>MMSMHIANGFHMSNYAALAVLMQNPNFTVEWQNFSGNGSLTEDEDYYDQQIDVFSSLPGLKAIFYAIYISIFSIGICGNVLVCYVVFRNKSMHTVTNFFITNLALSDILLCTFAVPFTPLYMFMSEWVFGRILCHLVPYAQGVSVYISAFTLMSIAIDRFFVIIYPFKPRLQLTYCYLIIIAVWVLAGLLTLPYGIFMALVPTENGLYCDEVWPHESSRRAFGFSTSILQFVVPFIIITFCYLKVCIKLKNRARSKPGAKSLKKEEMERERTRRTNRMLITMVVIFGASWLPINIYNLIIDFYIPAASWKFLNVIFFMSHAAAMSSTCYNPFLYAWLNENFRKEFMIVLPCFKSGSQAANPMSKRGISGKADKSCNGHENVTLLPMKEMPAKDRKLQKDRVGATKNNTSVTETVRINVTSNDIDPM</sequence>
<keyword evidence="5 9" id="KW-0297">G-protein coupled receptor</keyword>
<gene>
    <name evidence="12" type="ORF">HNY73_019617</name>
</gene>
<dbReference type="CDD" id="cd15203">
    <property type="entry name" value="7tmA_NPYR-like"/>
    <property type="match status" value="1"/>
</dbReference>
<comment type="caution">
    <text evidence="12">The sequence shown here is derived from an EMBL/GenBank/DDBJ whole genome shotgun (WGS) entry which is preliminary data.</text>
</comment>
<evidence type="ECO:0000256" key="8">
    <source>
        <dbReference type="ARBA" id="ARBA00023224"/>
    </source>
</evidence>
<dbReference type="Pfam" id="PF00001">
    <property type="entry name" value="7tm_1"/>
    <property type="match status" value="1"/>
</dbReference>
<accession>A0A8T0E5G2</accession>
<evidence type="ECO:0000256" key="7">
    <source>
        <dbReference type="ARBA" id="ARBA00023170"/>
    </source>
</evidence>
<dbReference type="PROSITE" id="PS00237">
    <property type="entry name" value="G_PROTEIN_RECEP_F1_1"/>
    <property type="match status" value="1"/>
</dbReference>
<protein>
    <submittedName>
        <fullName evidence="12">Neuropeptide Y receptor type 2 like protein</fullName>
    </submittedName>
</protein>